<keyword evidence="4" id="KW-1185">Reference proteome</keyword>
<protein>
    <submittedName>
        <fullName evidence="2 3">Uncharacterized protein</fullName>
    </submittedName>
</protein>
<dbReference type="AlphaFoldDB" id="L1IFJ8"/>
<dbReference type="KEGG" id="gtt:GUITHDRAFT_119015"/>
<organism evidence="2">
    <name type="scientific">Guillardia theta (strain CCMP2712)</name>
    <name type="common">Cryptophyte</name>
    <dbReference type="NCBI Taxonomy" id="905079"/>
    <lineage>
        <taxon>Eukaryota</taxon>
        <taxon>Cryptophyceae</taxon>
        <taxon>Pyrenomonadales</taxon>
        <taxon>Geminigeraceae</taxon>
        <taxon>Guillardia</taxon>
    </lineage>
</organism>
<evidence type="ECO:0000256" key="1">
    <source>
        <dbReference type="SAM" id="Coils"/>
    </source>
</evidence>
<dbReference type="RefSeq" id="XP_005821812.1">
    <property type="nucleotide sequence ID" value="XM_005821755.1"/>
</dbReference>
<feature type="coiled-coil region" evidence="1">
    <location>
        <begin position="5"/>
        <end position="53"/>
    </location>
</feature>
<gene>
    <name evidence="2" type="ORF">GUITHDRAFT_119015</name>
</gene>
<dbReference type="GeneID" id="17291539"/>
<dbReference type="EnsemblProtists" id="EKX34832">
    <property type="protein sequence ID" value="EKX34832"/>
    <property type="gene ID" value="GUITHDRAFT_119015"/>
</dbReference>
<keyword evidence="1" id="KW-0175">Coiled coil</keyword>
<sequence length="85" mass="10108">MFQTYLKAHEHAEAIRQQLDTLQDERIELRSAIQSHKKALKKAKKEETKAARRAKIADLDKEYKKVGKKEIDMRRDYLDALKKLR</sequence>
<dbReference type="PaxDb" id="55529-EKX34832"/>
<evidence type="ECO:0000313" key="2">
    <source>
        <dbReference type="EMBL" id="EKX34832.1"/>
    </source>
</evidence>
<dbReference type="Proteomes" id="UP000011087">
    <property type="component" value="Unassembled WGS sequence"/>
</dbReference>
<reference evidence="3" key="3">
    <citation type="submission" date="2016-03" db="UniProtKB">
        <authorList>
            <consortium name="EnsemblProtists"/>
        </authorList>
    </citation>
    <scope>IDENTIFICATION</scope>
</reference>
<accession>L1IFJ8</accession>
<evidence type="ECO:0000313" key="3">
    <source>
        <dbReference type="EnsemblProtists" id="EKX34832"/>
    </source>
</evidence>
<proteinExistence type="predicted"/>
<dbReference type="HOGENOM" id="CLU_2517348_0_0_1"/>
<reference evidence="2 4" key="1">
    <citation type="journal article" date="2012" name="Nature">
        <title>Algal genomes reveal evolutionary mosaicism and the fate of nucleomorphs.</title>
        <authorList>
            <consortium name="DOE Joint Genome Institute"/>
            <person name="Curtis B.A."/>
            <person name="Tanifuji G."/>
            <person name="Burki F."/>
            <person name="Gruber A."/>
            <person name="Irimia M."/>
            <person name="Maruyama S."/>
            <person name="Arias M.C."/>
            <person name="Ball S.G."/>
            <person name="Gile G.H."/>
            <person name="Hirakawa Y."/>
            <person name="Hopkins J.F."/>
            <person name="Kuo A."/>
            <person name="Rensing S.A."/>
            <person name="Schmutz J."/>
            <person name="Symeonidi A."/>
            <person name="Elias M."/>
            <person name="Eveleigh R.J."/>
            <person name="Herman E.K."/>
            <person name="Klute M.J."/>
            <person name="Nakayama T."/>
            <person name="Obornik M."/>
            <person name="Reyes-Prieto A."/>
            <person name="Armbrust E.V."/>
            <person name="Aves S.J."/>
            <person name="Beiko R.G."/>
            <person name="Coutinho P."/>
            <person name="Dacks J.B."/>
            <person name="Durnford D.G."/>
            <person name="Fast N.M."/>
            <person name="Green B.R."/>
            <person name="Grisdale C.J."/>
            <person name="Hempel F."/>
            <person name="Henrissat B."/>
            <person name="Hoppner M.P."/>
            <person name="Ishida K."/>
            <person name="Kim E."/>
            <person name="Koreny L."/>
            <person name="Kroth P.G."/>
            <person name="Liu Y."/>
            <person name="Malik S.B."/>
            <person name="Maier U.G."/>
            <person name="McRose D."/>
            <person name="Mock T."/>
            <person name="Neilson J.A."/>
            <person name="Onodera N.T."/>
            <person name="Poole A.M."/>
            <person name="Pritham E.J."/>
            <person name="Richards T.A."/>
            <person name="Rocap G."/>
            <person name="Roy S.W."/>
            <person name="Sarai C."/>
            <person name="Schaack S."/>
            <person name="Shirato S."/>
            <person name="Slamovits C.H."/>
            <person name="Spencer D.F."/>
            <person name="Suzuki S."/>
            <person name="Worden A.Z."/>
            <person name="Zauner S."/>
            <person name="Barry K."/>
            <person name="Bell C."/>
            <person name="Bharti A.K."/>
            <person name="Crow J.A."/>
            <person name="Grimwood J."/>
            <person name="Kramer R."/>
            <person name="Lindquist E."/>
            <person name="Lucas S."/>
            <person name="Salamov A."/>
            <person name="McFadden G.I."/>
            <person name="Lane C.E."/>
            <person name="Keeling P.J."/>
            <person name="Gray M.W."/>
            <person name="Grigoriev I.V."/>
            <person name="Archibald J.M."/>
        </authorList>
    </citation>
    <scope>NUCLEOTIDE SEQUENCE</scope>
    <source>
        <strain evidence="2 4">CCMP2712</strain>
    </source>
</reference>
<dbReference type="EMBL" id="JH993102">
    <property type="protein sequence ID" value="EKX34832.1"/>
    <property type="molecule type" value="Genomic_DNA"/>
</dbReference>
<name>L1IFJ8_GUITC</name>
<reference evidence="4" key="2">
    <citation type="submission" date="2012-11" db="EMBL/GenBank/DDBJ databases">
        <authorList>
            <person name="Kuo A."/>
            <person name="Curtis B.A."/>
            <person name="Tanifuji G."/>
            <person name="Burki F."/>
            <person name="Gruber A."/>
            <person name="Irimia M."/>
            <person name="Maruyama S."/>
            <person name="Arias M.C."/>
            <person name="Ball S.G."/>
            <person name="Gile G.H."/>
            <person name="Hirakawa Y."/>
            <person name="Hopkins J.F."/>
            <person name="Rensing S.A."/>
            <person name="Schmutz J."/>
            <person name="Symeonidi A."/>
            <person name="Elias M."/>
            <person name="Eveleigh R.J."/>
            <person name="Herman E.K."/>
            <person name="Klute M.J."/>
            <person name="Nakayama T."/>
            <person name="Obornik M."/>
            <person name="Reyes-Prieto A."/>
            <person name="Armbrust E.V."/>
            <person name="Aves S.J."/>
            <person name="Beiko R.G."/>
            <person name="Coutinho P."/>
            <person name="Dacks J.B."/>
            <person name="Durnford D.G."/>
            <person name="Fast N.M."/>
            <person name="Green B.R."/>
            <person name="Grisdale C."/>
            <person name="Hempe F."/>
            <person name="Henrissat B."/>
            <person name="Hoppner M.P."/>
            <person name="Ishida K.-I."/>
            <person name="Kim E."/>
            <person name="Koreny L."/>
            <person name="Kroth P.G."/>
            <person name="Liu Y."/>
            <person name="Malik S.-B."/>
            <person name="Maier U.G."/>
            <person name="McRose D."/>
            <person name="Mock T."/>
            <person name="Neilson J.A."/>
            <person name="Onodera N.T."/>
            <person name="Poole A.M."/>
            <person name="Pritham E.J."/>
            <person name="Richards T.A."/>
            <person name="Rocap G."/>
            <person name="Roy S.W."/>
            <person name="Sarai C."/>
            <person name="Schaack S."/>
            <person name="Shirato S."/>
            <person name="Slamovits C.H."/>
            <person name="Spencer D.F."/>
            <person name="Suzuki S."/>
            <person name="Worden A.Z."/>
            <person name="Zauner S."/>
            <person name="Barry K."/>
            <person name="Bell C."/>
            <person name="Bharti A.K."/>
            <person name="Crow J.A."/>
            <person name="Grimwood J."/>
            <person name="Kramer R."/>
            <person name="Lindquist E."/>
            <person name="Lucas S."/>
            <person name="Salamov A."/>
            <person name="McFadden G.I."/>
            <person name="Lane C.E."/>
            <person name="Keeling P.J."/>
            <person name="Gray M.W."/>
            <person name="Grigoriev I.V."/>
            <person name="Archibald J.M."/>
        </authorList>
    </citation>
    <scope>NUCLEOTIDE SEQUENCE</scope>
    <source>
        <strain evidence="4">CCMP2712</strain>
    </source>
</reference>
<evidence type="ECO:0000313" key="4">
    <source>
        <dbReference type="Proteomes" id="UP000011087"/>
    </source>
</evidence>